<dbReference type="InterPro" id="IPR002054">
    <property type="entry name" value="DNA-dir_DNA_pol_X"/>
</dbReference>
<dbReference type="Pfam" id="PF14520">
    <property type="entry name" value="HHH_5"/>
    <property type="match status" value="1"/>
</dbReference>
<reference evidence="25" key="1">
    <citation type="submission" date="2020-12" db="EMBL/GenBank/DDBJ databases">
        <title>Geomonas sp. Red875, isolated from river sediment.</title>
        <authorList>
            <person name="Xu Z."/>
            <person name="Zhang Z."/>
            <person name="Masuda Y."/>
            <person name="Itoh H."/>
            <person name="Senoo K."/>
        </authorList>
    </citation>
    <scope>NUCLEOTIDE SEQUENCE</scope>
    <source>
        <strain evidence="25">Red875</strain>
    </source>
</reference>
<dbReference type="Gene3D" id="3.30.210.10">
    <property type="entry name" value="DNA polymerase, thumb domain"/>
    <property type="match status" value="1"/>
</dbReference>
<dbReference type="InterPro" id="IPR037160">
    <property type="entry name" value="DNA_Pol_thumb_sf"/>
</dbReference>
<dbReference type="GO" id="GO:0005829">
    <property type="term" value="C:cytosol"/>
    <property type="evidence" value="ECO:0007669"/>
    <property type="project" value="TreeGrafter"/>
</dbReference>
<keyword evidence="9" id="KW-0548">Nucleotidyltransferase</keyword>
<keyword evidence="25" id="KW-0540">Nuclease</keyword>
<evidence type="ECO:0000256" key="20">
    <source>
        <dbReference type="ARBA" id="ARBA00045548"/>
    </source>
</evidence>
<dbReference type="GO" id="GO:0042578">
    <property type="term" value="F:phosphoric ester hydrolase activity"/>
    <property type="evidence" value="ECO:0007669"/>
    <property type="project" value="TreeGrafter"/>
</dbReference>
<dbReference type="PANTHER" id="PTHR36928:SF1">
    <property type="entry name" value="PHOSPHATASE YCDX-RELATED"/>
    <property type="match status" value="1"/>
</dbReference>
<dbReference type="Pfam" id="PF14791">
    <property type="entry name" value="DNA_pol_B_thumb"/>
    <property type="match status" value="1"/>
</dbReference>
<dbReference type="RefSeq" id="WP_199385130.1">
    <property type="nucleotide sequence ID" value="NZ_JAEMHM010000013.1"/>
</dbReference>
<dbReference type="InterPro" id="IPR029398">
    <property type="entry name" value="PolB_thumb"/>
</dbReference>
<accession>A0A8J7JMR6</accession>
<comment type="subcellular location">
    <subcellularLocation>
        <location evidence="2">Cytoplasm</location>
    </subcellularLocation>
</comment>
<evidence type="ECO:0000256" key="13">
    <source>
        <dbReference type="ARBA" id="ARBA00022932"/>
    </source>
</evidence>
<dbReference type="SUPFAM" id="SSF89550">
    <property type="entry name" value="PHP domain-like"/>
    <property type="match status" value="1"/>
</dbReference>
<keyword evidence="26" id="KW-1185">Reference proteome</keyword>
<dbReference type="GO" id="GO:0003887">
    <property type="term" value="F:DNA-directed DNA polymerase activity"/>
    <property type="evidence" value="ECO:0007669"/>
    <property type="project" value="UniProtKB-KW"/>
</dbReference>
<dbReference type="SUPFAM" id="SSF47802">
    <property type="entry name" value="DNA polymerase beta, N-terminal domain-like"/>
    <property type="match status" value="1"/>
</dbReference>
<comment type="function">
    <text evidence="20">Repair polymerase that plays a key role in base-excision repair. During this process, the damaged base is excised by specific DNA glycosylases, the DNA backbone is nicked at the abasic site by an apurinic/apyrimidic (AP) endonuclease, and POLB removes 5'-deoxyribose-phosphate from the preincised AP site acting as a 5'-deoxyribose-phosphate lyase (5'-dRP lyase); through its DNA polymerase activity, it adds one nucleotide to the 3' end of the arising single-nucleotide gap. Conducts 'gap-filling' DNA synthesis in a stepwise distributive fashion rather than in a processive fashion as for other DNA polymerases. It is also able to cleave sugar-phosphate bonds 3' to an intact AP site, acting as an AP lyase.</text>
</comment>
<evidence type="ECO:0000256" key="11">
    <source>
        <dbReference type="ARBA" id="ARBA00022763"/>
    </source>
</evidence>
<comment type="caution">
    <text evidence="25">The sequence shown here is derived from an EMBL/GenBank/DDBJ whole genome shotgun (WGS) entry which is preliminary data.</text>
</comment>
<evidence type="ECO:0000256" key="1">
    <source>
        <dbReference type="ARBA" id="ARBA00001946"/>
    </source>
</evidence>
<dbReference type="InterPro" id="IPR027421">
    <property type="entry name" value="DNA_pol_lamdba_lyase_dom_sf"/>
</dbReference>
<evidence type="ECO:0000259" key="23">
    <source>
        <dbReference type="SMART" id="SM00481"/>
    </source>
</evidence>
<dbReference type="GO" id="GO:0006281">
    <property type="term" value="P:DNA repair"/>
    <property type="evidence" value="ECO:0007669"/>
    <property type="project" value="UniProtKB-KW"/>
</dbReference>
<comment type="catalytic activity">
    <reaction evidence="19">
        <text>a 5'-end 2'-deoxyribose-2'-deoxyribonucleotide-DNA = (2E,4S)-4-hydroxypenten-2-al-5-phosphate + a 5'-end 5'-phospho-2'-deoxyribonucleoside-DNA + H(+)</text>
        <dbReference type="Rhea" id="RHEA:76255"/>
        <dbReference type="Rhea" id="RHEA-COMP:13180"/>
        <dbReference type="Rhea" id="RHEA-COMP:18657"/>
        <dbReference type="ChEBI" id="CHEBI:15378"/>
        <dbReference type="ChEBI" id="CHEBI:136412"/>
        <dbReference type="ChEBI" id="CHEBI:195194"/>
        <dbReference type="ChEBI" id="CHEBI:195195"/>
    </reaction>
</comment>
<feature type="domain" description="Helix-hairpin-helix DNA-binding motif class 1" evidence="22">
    <location>
        <begin position="50"/>
        <end position="69"/>
    </location>
</feature>
<protein>
    <recommendedName>
        <fullName evidence="5">DNA polymerase beta</fullName>
        <ecNumber evidence="3">2.7.7.7</ecNumber>
        <ecNumber evidence="4">4.2.99.18</ecNumber>
    </recommendedName>
    <alternativeName>
        <fullName evidence="16">5'-deoxyribose-phosphate lyase</fullName>
    </alternativeName>
    <alternativeName>
        <fullName evidence="17">AP lyase</fullName>
    </alternativeName>
</protein>
<evidence type="ECO:0000256" key="6">
    <source>
        <dbReference type="ARBA" id="ARBA00022481"/>
    </source>
</evidence>
<dbReference type="NCBIfam" id="NF006375">
    <property type="entry name" value="PRK08609.1"/>
    <property type="match status" value="1"/>
</dbReference>
<keyword evidence="14" id="KW-0915">Sodium</keyword>
<evidence type="ECO:0000259" key="24">
    <source>
        <dbReference type="SMART" id="SM00483"/>
    </source>
</evidence>
<evidence type="ECO:0000256" key="21">
    <source>
        <dbReference type="ARBA" id="ARBA00049244"/>
    </source>
</evidence>
<name>A0A8J7JMR6_9BACT</name>
<evidence type="ECO:0000256" key="14">
    <source>
        <dbReference type="ARBA" id="ARBA00023053"/>
    </source>
</evidence>
<dbReference type="CDD" id="cd07436">
    <property type="entry name" value="PHP_PolX"/>
    <property type="match status" value="1"/>
</dbReference>
<evidence type="ECO:0000256" key="5">
    <source>
        <dbReference type="ARBA" id="ARBA00020020"/>
    </source>
</evidence>
<dbReference type="SMART" id="SM00278">
    <property type="entry name" value="HhH1"/>
    <property type="match status" value="3"/>
</dbReference>
<dbReference type="InterPro" id="IPR047967">
    <property type="entry name" value="PolX_PHP"/>
</dbReference>
<evidence type="ECO:0000256" key="17">
    <source>
        <dbReference type="ARBA" id="ARBA00035726"/>
    </source>
</evidence>
<dbReference type="GO" id="GO:0140078">
    <property type="term" value="F:class I DNA-(apurinic or apyrimidinic site) endonuclease activity"/>
    <property type="evidence" value="ECO:0007669"/>
    <property type="project" value="UniProtKB-EC"/>
</dbReference>
<evidence type="ECO:0000256" key="9">
    <source>
        <dbReference type="ARBA" id="ARBA00022695"/>
    </source>
</evidence>
<dbReference type="InterPro" id="IPR010996">
    <property type="entry name" value="HHH_MUS81"/>
</dbReference>
<evidence type="ECO:0000256" key="2">
    <source>
        <dbReference type="ARBA" id="ARBA00004496"/>
    </source>
</evidence>
<keyword evidence="10" id="KW-0235">DNA replication</keyword>
<evidence type="ECO:0000256" key="19">
    <source>
        <dbReference type="ARBA" id="ARBA00044678"/>
    </source>
</evidence>
<dbReference type="InterPro" id="IPR022311">
    <property type="entry name" value="PolX-like"/>
</dbReference>
<feature type="domain" description="Polymerase/histidinol phosphatase N-terminal" evidence="23">
    <location>
        <begin position="337"/>
        <end position="417"/>
    </location>
</feature>
<dbReference type="Pfam" id="PF02811">
    <property type="entry name" value="PHP"/>
    <property type="match status" value="1"/>
</dbReference>
<dbReference type="GO" id="GO:0004527">
    <property type="term" value="F:exonuclease activity"/>
    <property type="evidence" value="ECO:0007669"/>
    <property type="project" value="UniProtKB-KW"/>
</dbReference>
<dbReference type="EC" id="4.2.99.18" evidence="4"/>
<dbReference type="InterPro" id="IPR002008">
    <property type="entry name" value="DNA_pol_X_beta-like"/>
</dbReference>
<evidence type="ECO:0000256" key="12">
    <source>
        <dbReference type="ARBA" id="ARBA00022843"/>
    </source>
</evidence>
<keyword evidence="13" id="KW-0239">DNA-directed DNA polymerase</keyword>
<keyword evidence="7" id="KW-0237">DNA synthesis</keyword>
<evidence type="ECO:0000256" key="8">
    <source>
        <dbReference type="ARBA" id="ARBA00022679"/>
    </source>
</evidence>
<dbReference type="SMART" id="SM00483">
    <property type="entry name" value="POLXc"/>
    <property type="match status" value="1"/>
</dbReference>
<keyword evidence="25" id="KW-0378">Hydrolase</keyword>
<dbReference type="Proteomes" id="UP000636888">
    <property type="component" value="Unassembled WGS sequence"/>
</dbReference>
<gene>
    <name evidence="25" type="primary">polX</name>
    <name evidence="25" type="ORF">JFN93_16120</name>
</gene>
<keyword evidence="11" id="KW-0227">DNA damage</keyword>
<evidence type="ECO:0000256" key="15">
    <source>
        <dbReference type="ARBA" id="ARBA00023204"/>
    </source>
</evidence>
<comment type="cofactor">
    <cofactor evidence="1">
        <name>Mg(2+)</name>
        <dbReference type="ChEBI" id="CHEBI:18420"/>
    </cofactor>
</comment>
<proteinExistence type="predicted"/>
<dbReference type="GO" id="GO:0008270">
    <property type="term" value="F:zinc ion binding"/>
    <property type="evidence" value="ECO:0007669"/>
    <property type="project" value="TreeGrafter"/>
</dbReference>
<feature type="domain" description="DNA-directed DNA polymerase X" evidence="24">
    <location>
        <begin position="1"/>
        <end position="313"/>
    </location>
</feature>
<dbReference type="InterPro" id="IPR003141">
    <property type="entry name" value="Pol/His_phosphatase_N"/>
</dbReference>
<evidence type="ECO:0000256" key="16">
    <source>
        <dbReference type="ARBA" id="ARBA00035717"/>
    </source>
</evidence>
<dbReference type="GO" id="GO:0003677">
    <property type="term" value="F:DNA binding"/>
    <property type="evidence" value="ECO:0007669"/>
    <property type="project" value="InterPro"/>
</dbReference>
<feature type="domain" description="Helix-hairpin-helix DNA-binding motif class 1" evidence="22">
    <location>
        <begin position="90"/>
        <end position="109"/>
    </location>
</feature>
<keyword evidence="15" id="KW-0234">DNA repair</keyword>
<dbReference type="PRINTS" id="PR00870">
    <property type="entry name" value="DNAPOLXBETA"/>
</dbReference>
<keyword evidence="12" id="KW-0832">Ubl conjugation</keyword>
<dbReference type="InterPro" id="IPR050243">
    <property type="entry name" value="PHP_phosphatase"/>
</dbReference>
<comment type="catalytic activity">
    <reaction evidence="21">
        <text>DNA(n) + a 2'-deoxyribonucleoside 5'-triphosphate = DNA(n+1) + diphosphate</text>
        <dbReference type="Rhea" id="RHEA:22508"/>
        <dbReference type="Rhea" id="RHEA-COMP:17339"/>
        <dbReference type="Rhea" id="RHEA-COMP:17340"/>
        <dbReference type="ChEBI" id="CHEBI:33019"/>
        <dbReference type="ChEBI" id="CHEBI:61560"/>
        <dbReference type="ChEBI" id="CHEBI:173112"/>
        <dbReference type="EC" id="2.7.7.7"/>
    </reaction>
</comment>
<dbReference type="Gene3D" id="1.10.150.20">
    <property type="entry name" value="5' to 3' exonuclease, C-terminal subdomain"/>
    <property type="match status" value="1"/>
</dbReference>
<evidence type="ECO:0000259" key="22">
    <source>
        <dbReference type="SMART" id="SM00278"/>
    </source>
</evidence>
<dbReference type="InterPro" id="IPR016195">
    <property type="entry name" value="Pol/histidinol_Pase-like"/>
</dbReference>
<dbReference type="Pfam" id="PF14716">
    <property type="entry name" value="HHH_8"/>
    <property type="match status" value="1"/>
</dbReference>
<dbReference type="AlphaFoldDB" id="A0A8J7JMR6"/>
<organism evidence="25 26">
    <name type="scientific">Geomesophilobacter sediminis</name>
    <dbReference type="NCBI Taxonomy" id="2798584"/>
    <lineage>
        <taxon>Bacteria</taxon>
        <taxon>Pseudomonadati</taxon>
        <taxon>Thermodesulfobacteriota</taxon>
        <taxon>Desulfuromonadia</taxon>
        <taxon>Geobacterales</taxon>
        <taxon>Geobacteraceae</taxon>
        <taxon>Geomesophilobacter</taxon>
    </lineage>
</organism>
<dbReference type="SUPFAM" id="SSF81301">
    <property type="entry name" value="Nucleotidyltransferase"/>
    <property type="match status" value="1"/>
</dbReference>
<dbReference type="InterPro" id="IPR003583">
    <property type="entry name" value="Hlx-hairpin-Hlx_DNA-bd_motif"/>
</dbReference>
<dbReference type="Gene3D" id="3.30.460.10">
    <property type="entry name" value="Beta Polymerase, domain 2"/>
    <property type="match status" value="1"/>
</dbReference>
<dbReference type="EMBL" id="JAEMHM010000013">
    <property type="protein sequence ID" value="MBJ6726240.1"/>
    <property type="molecule type" value="Genomic_DNA"/>
</dbReference>
<evidence type="ECO:0000256" key="3">
    <source>
        <dbReference type="ARBA" id="ARBA00012417"/>
    </source>
</evidence>
<sequence>MINTELAQIFSEIADILEIKQDNPFKVRAYRKAALNVESYPRSVDDLTHKELLEIPGVGADIAAKIEEYRETGQIKAYEKLKSEVPPGIHAIMSIPDIGPKTALLIHEQLGIESLEDLEQAAVEHRLAGLRGIQQKTEDNILKGIAAVKRGRERQPLGRMLPVAMEIVEALQAQARVNRIEIAGSLRRRKETVKDIDLVATAPDPFAVMSAFVSLPRVDRVLMRGRTRSSITLRDGVQVDLRVVEPESFGAAMAYFTGSKQHNVRLREMAVKRGMKINEYGIFSKDDKLLGGSEEEDVYRLLDLPFIPAVLREDQGEIEAAQAGILPVLVELSDIRGDLHVHSRASDGAHPLEEIAAFAQQRGLSYVAITDHSVGRPGYARGLTVERLAAQLKEIDAFNASHACFRFLSGTEMDIQPDGSLDYPDAVLRELDVVVAAIHSAFKQTREQITSRIVAAMRNPYVSIIAHPTGRVIGEREAYEVDMEQVLQVAAETGTALEINSYPLRLDVSDTVAKRAKELGVPIAINTDMHVLSMFETLPYGISVAQRGWLEKGDVLNTLEPDELLQRLRKKRGKR</sequence>
<evidence type="ECO:0000313" key="26">
    <source>
        <dbReference type="Proteomes" id="UP000636888"/>
    </source>
</evidence>
<dbReference type="SMART" id="SM00481">
    <property type="entry name" value="POLIIIAc"/>
    <property type="match status" value="1"/>
</dbReference>
<evidence type="ECO:0000256" key="10">
    <source>
        <dbReference type="ARBA" id="ARBA00022705"/>
    </source>
</evidence>
<keyword evidence="6" id="KW-0488">Methylation</keyword>
<dbReference type="InterPro" id="IPR043519">
    <property type="entry name" value="NT_sf"/>
</dbReference>
<evidence type="ECO:0000313" key="25">
    <source>
        <dbReference type="EMBL" id="MBJ6726240.1"/>
    </source>
</evidence>
<feature type="domain" description="Helix-hairpin-helix DNA-binding motif class 1" evidence="22">
    <location>
        <begin position="125"/>
        <end position="144"/>
    </location>
</feature>
<keyword evidence="8" id="KW-0808">Transferase</keyword>
<dbReference type="Gene3D" id="3.20.20.140">
    <property type="entry name" value="Metal-dependent hydrolases"/>
    <property type="match status" value="1"/>
</dbReference>
<evidence type="ECO:0000256" key="4">
    <source>
        <dbReference type="ARBA" id="ARBA00012720"/>
    </source>
</evidence>
<comment type="catalytic activity">
    <reaction evidence="18">
        <text>2'-deoxyribonucleotide-(2'-deoxyribose 5'-phosphate)-2'-deoxyribonucleotide-DNA = a 3'-end 2'-deoxyribonucleotide-(2,3-dehydro-2,3-deoxyribose 5'-phosphate)-DNA + a 5'-end 5'-phospho-2'-deoxyribonucleoside-DNA + H(+)</text>
        <dbReference type="Rhea" id="RHEA:66592"/>
        <dbReference type="Rhea" id="RHEA-COMP:13180"/>
        <dbReference type="Rhea" id="RHEA-COMP:16897"/>
        <dbReference type="Rhea" id="RHEA-COMP:17067"/>
        <dbReference type="ChEBI" id="CHEBI:15378"/>
        <dbReference type="ChEBI" id="CHEBI:136412"/>
        <dbReference type="ChEBI" id="CHEBI:157695"/>
        <dbReference type="ChEBI" id="CHEBI:167181"/>
        <dbReference type="EC" id="4.2.99.18"/>
    </reaction>
</comment>
<dbReference type="EC" id="2.7.7.7" evidence="3"/>
<keyword evidence="25" id="KW-0269">Exonuclease</keyword>
<dbReference type="PANTHER" id="PTHR36928">
    <property type="entry name" value="PHOSPHATASE YCDX-RELATED"/>
    <property type="match status" value="1"/>
</dbReference>
<evidence type="ECO:0000256" key="7">
    <source>
        <dbReference type="ARBA" id="ARBA00022634"/>
    </source>
</evidence>
<dbReference type="InterPro" id="IPR004013">
    <property type="entry name" value="PHP_dom"/>
</dbReference>
<dbReference type="Gene3D" id="1.10.150.110">
    <property type="entry name" value="DNA polymerase beta, N-terminal domain-like"/>
    <property type="match status" value="1"/>
</dbReference>
<dbReference type="PIRSF" id="PIRSF005047">
    <property type="entry name" value="UCP005047_YshC"/>
    <property type="match status" value="1"/>
</dbReference>
<evidence type="ECO:0000256" key="18">
    <source>
        <dbReference type="ARBA" id="ARBA00044632"/>
    </source>
</evidence>
<dbReference type="CDD" id="cd00141">
    <property type="entry name" value="NT_POLXc"/>
    <property type="match status" value="1"/>
</dbReference>